<reference evidence="13 14" key="1">
    <citation type="journal article" date="2022" name="Nat. Ecol. Evol.">
        <title>A masculinizing supergene underlies an exaggerated male reproductive morph in a spider.</title>
        <authorList>
            <person name="Hendrickx F."/>
            <person name="De Corte Z."/>
            <person name="Sonet G."/>
            <person name="Van Belleghem S.M."/>
            <person name="Kostlbacher S."/>
            <person name="Vangestel C."/>
        </authorList>
    </citation>
    <scope>NUCLEOTIDE SEQUENCE [LARGE SCALE GENOMIC DNA]</scope>
    <source>
        <strain evidence="13">W744_W776</strain>
    </source>
</reference>
<evidence type="ECO:0000256" key="11">
    <source>
        <dbReference type="ARBA" id="ARBA00023303"/>
    </source>
</evidence>
<evidence type="ECO:0000256" key="7">
    <source>
        <dbReference type="ARBA" id="ARBA00023053"/>
    </source>
</evidence>
<name>A0AAV6UAR6_9ARAC</name>
<keyword evidence="9" id="KW-0472">Membrane</keyword>
<dbReference type="EMBL" id="JAFNEN010000553">
    <property type="protein sequence ID" value="KAG8180716.1"/>
    <property type="molecule type" value="Genomic_DNA"/>
</dbReference>
<evidence type="ECO:0000256" key="8">
    <source>
        <dbReference type="ARBA" id="ARBA00023065"/>
    </source>
</evidence>
<dbReference type="GO" id="GO:0016020">
    <property type="term" value="C:membrane"/>
    <property type="evidence" value="ECO:0007669"/>
    <property type="project" value="UniProtKB-SubCell"/>
</dbReference>
<keyword evidence="14" id="KW-1185">Reference proteome</keyword>
<gene>
    <name evidence="13" type="ORF">JTE90_004675</name>
</gene>
<proteinExistence type="inferred from homology"/>
<evidence type="ECO:0000256" key="1">
    <source>
        <dbReference type="ARBA" id="ARBA00004141"/>
    </source>
</evidence>
<evidence type="ECO:0000256" key="10">
    <source>
        <dbReference type="ARBA" id="ARBA00023201"/>
    </source>
</evidence>
<protein>
    <submittedName>
        <fullName evidence="13">Uncharacterized protein</fullName>
    </submittedName>
</protein>
<evidence type="ECO:0000256" key="4">
    <source>
        <dbReference type="ARBA" id="ARBA00022461"/>
    </source>
</evidence>
<keyword evidence="10 12" id="KW-0739">Sodium transport</keyword>
<keyword evidence="7" id="KW-0915">Sodium</keyword>
<accession>A0AAV6UAR6</accession>
<organism evidence="13 14">
    <name type="scientific">Oedothorax gibbosus</name>
    <dbReference type="NCBI Taxonomy" id="931172"/>
    <lineage>
        <taxon>Eukaryota</taxon>
        <taxon>Metazoa</taxon>
        <taxon>Ecdysozoa</taxon>
        <taxon>Arthropoda</taxon>
        <taxon>Chelicerata</taxon>
        <taxon>Arachnida</taxon>
        <taxon>Araneae</taxon>
        <taxon>Araneomorphae</taxon>
        <taxon>Entelegynae</taxon>
        <taxon>Araneoidea</taxon>
        <taxon>Linyphiidae</taxon>
        <taxon>Erigoninae</taxon>
        <taxon>Oedothorax</taxon>
    </lineage>
</organism>
<sequence>MAATNCACPTERERGKLFRFMPRPYYYSCSFHPPRVLSLTDRSCAANDTNCKLELDRQDILLYFIFNQFEVTTFVHEPKFEKVSLFSYIGGYMGMWLGASLVALFDLAETLVNLLVINPLSQSSRRKTRVM</sequence>
<keyword evidence="3 12" id="KW-0813">Transport</keyword>
<dbReference type="Gene3D" id="1.10.287.770">
    <property type="entry name" value="YojJ-like"/>
    <property type="match status" value="1"/>
</dbReference>
<keyword evidence="4 12" id="KW-0894">Sodium channel</keyword>
<dbReference type="GO" id="GO:0005272">
    <property type="term" value="F:sodium channel activity"/>
    <property type="evidence" value="ECO:0007669"/>
    <property type="project" value="UniProtKB-KW"/>
</dbReference>
<keyword evidence="5 12" id="KW-0812">Transmembrane</keyword>
<evidence type="ECO:0000256" key="5">
    <source>
        <dbReference type="ARBA" id="ARBA00022692"/>
    </source>
</evidence>
<keyword evidence="11 12" id="KW-0407">Ion channel</keyword>
<evidence type="ECO:0000256" key="9">
    <source>
        <dbReference type="ARBA" id="ARBA00023136"/>
    </source>
</evidence>
<evidence type="ECO:0000313" key="13">
    <source>
        <dbReference type="EMBL" id="KAG8180716.1"/>
    </source>
</evidence>
<evidence type="ECO:0000256" key="3">
    <source>
        <dbReference type="ARBA" id="ARBA00022448"/>
    </source>
</evidence>
<comment type="similarity">
    <text evidence="2 12">Belongs to the amiloride-sensitive sodium channel (TC 1.A.6) family.</text>
</comment>
<evidence type="ECO:0000256" key="12">
    <source>
        <dbReference type="RuleBase" id="RU000679"/>
    </source>
</evidence>
<evidence type="ECO:0000256" key="2">
    <source>
        <dbReference type="ARBA" id="ARBA00007193"/>
    </source>
</evidence>
<keyword evidence="6" id="KW-1133">Transmembrane helix</keyword>
<dbReference type="AlphaFoldDB" id="A0AAV6UAR6"/>
<evidence type="ECO:0000256" key="6">
    <source>
        <dbReference type="ARBA" id="ARBA00022989"/>
    </source>
</evidence>
<comment type="caution">
    <text evidence="13">The sequence shown here is derived from an EMBL/GenBank/DDBJ whole genome shotgun (WGS) entry which is preliminary data.</text>
</comment>
<dbReference type="InterPro" id="IPR001873">
    <property type="entry name" value="ENaC"/>
</dbReference>
<evidence type="ECO:0000313" key="14">
    <source>
        <dbReference type="Proteomes" id="UP000827092"/>
    </source>
</evidence>
<comment type="subcellular location">
    <subcellularLocation>
        <location evidence="1">Membrane</location>
        <topology evidence="1">Multi-pass membrane protein</topology>
    </subcellularLocation>
</comment>
<dbReference type="Proteomes" id="UP000827092">
    <property type="component" value="Unassembled WGS sequence"/>
</dbReference>
<keyword evidence="8 12" id="KW-0406">Ion transport</keyword>
<dbReference type="Pfam" id="PF00858">
    <property type="entry name" value="ASC"/>
    <property type="match status" value="1"/>
</dbReference>